<organism evidence="7 8">
    <name type="scientific">Coilia grayii</name>
    <name type="common">Gray's grenadier anchovy</name>
    <dbReference type="NCBI Taxonomy" id="363190"/>
    <lineage>
        <taxon>Eukaryota</taxon>
        <taxon>Metazoa</taxon>
        <taxon>Chordata</taxon>
        <taxon>Craniata</taxon>
        <taxon>Vertebrata</taxon>
        <taxon>Euteleostomi</taxon>
        <taxon>Actinopterygii</taxon>
        <taxon>Neopterygii</taxon>
        <taxon>Teleostei</taxon>
        <taxon>Clupei</taxon>
        <taxon>Clupeiformes</taxon>
        <taxon>Clupeoidei</taxon>
        <taxon>Engraulidae</taxon>
        <taxon>Coilinae</taxon>
        <taxon>Coilia</taxon>
    </lineage>
</organism>
<dbReference type="EMBL" id="JBHFQA010000009">
    <property type="protein sequence ID" value="KAL2093355.1"/>
    <property type="molecule type" value="Genomic_DNA"/>
</dbReference>
<evidence type="ECO:0000256" key="3">
    <source>
        <dbReference type="ARBA" id="ARBA00022989"/>
    </source>
</evidence>
<feature type="transmembrane region" description="Helical" evidence="5">
    <location>
        <begin position="50"/>
        <end position="74"/>
    </location>
</feature>
<dbReference type="AlphaFoldDB" id="A0ABD1K2J4"/>
<reference evidence="7 8" key="1">
    <citation type="submission" date="2024-09" db="EMBL/GenBank/DDBJ databases">
        <title>A chromosome-level genome assembly of Gray's grenadier anchovy, Coilia grayii.</title>
        <authorList>
            <person name="Fu Z."/>
        </authorList>
    </citation>
    <scope>NUCLEOTIDE SEQUENCE [LARGE SCALE GENOMIC DNA]</scope>
    <source>
        <strain evidence="7">G4</strain>
        <tissue evidence="7">Muscle</tissue>
    </source>
</reference>
<evidence type="ECO:0000256" key="1">
    <source>
        <dbReference type="ARBA" id="ARBA00004141"/>
    </source>
</evidence>
<evidence type="ECO:0000256" key="2">
    <source>
        <dbReference type="ARBA" id="ARBA00022692"/>
    </source>
</evidence>
<accession>A0ABD1K2J4</accession>
<dbReference type="InterPro" id="IPR017452">
    <property type="entry name" value="GPCR_Rhodpsn_7TM"/>
</dbReference>
<dbReference type="PANTHER" id="PTHR23112:SF36">
    <property type="entry name" value="SI:DKEY-30C15.2 PROTEIN"/>
    <property type="match status" value="1"/>
</dbReference>
<feature type="transmembrane region" description="Helical" evidence="5">
    <location>
        <begin position="137"/>
        <end position="156"/>
    </location>
</feature>
<feature type="transmembrane region" description="Helical" evidence="5">
    <location>
        <begin position="209"/>
        <end position="230"/>
    </location>
</feature>
<proteinExistence type="predicted"/>
<dbReference type="PROSITE" id="PS50262">
    <property type="entry name" value="G_PROTEIN_RECEP_F1_2"/>
    <property type="match status" value="1"/>
</dbReference>
<dbReference type="Gene3D" id="1.20.1070.10">
    <property type="entry name" value="Rhodopsin 7-helix transmembrane proteins"/>
    <property type="match status" value="1"/>
</dbReference>
<dbReference type="InterPro" id="IPR000276">
    <property type="entry name" value="GPCR_Rhodpsn"/>
</dbReference>
<name>A0ABD1K2J4_9TELE</name>
<feature type="transmembrane region" description="Helical" evidence="5">
    <location>
        <begin position="265"/>
        <end position="288"/>
    </location>
</feature>
<keyword evidence="3 5" id="KW-1133">Transmembrane helix</keyword>
<feature type="domain" description="G-protein coupled receptors family 1 profile" evidence="6">
    <location>
        <begin position="28"/>
        <end position="318"/>
    </location>
</feature>
<evidence type="ECO:0000259" key="6">
    <source>
        <dbReference type="PROSITE" id="PS50262"/>
    </source>
</evidence>
<keyword evidence="4 5" id="KW-0472">Membrane</keyword>
<evidence type="ECO:0000313" key="7">
    <source>
        <dbReference type="EMBL" id="KAL2093355.1"/>
    </source>
</evidence>
<keyword evidence="2 5" id="KW-0812">Transmembrane</keyword>
<dbReference type="GO" id="GO:0016020">
    <property type="term" value="C:membrane"/>
    <property type="evidence" value="ECO:0007669"/>
    <property type="project" value="UniProtKB-SubCell"/>
</dbReference>
<feature type="transmembrane region" description="Helical" evidence="5">
    <location>
        <begin position="16"/>
        <end position="38"/>
    </location>
</feature>
<comment type="caution">
    <text evidence="7">The sequence shown here is derived from an EMBL/GenBank/DDBJ whole genome shotgun (WGS) entry which is preliminary data.</text>
</comment>
<dbReference type="PANTHER" id="PTHR23112">
    <property type="entry name" value="G PROTEIN-COUPLED RECEPTOR 157-RELATED"/>
    <property type="match status" value="1"/>
</dbReference>
<evidence type="ECO:0000256" key="4">
    <source>
        <dbReference type="ARBA" id="ARBA00023136"/>
    </source>
</evidence>
<gene>
    <name evidence="7" type="ORF">ACEWY4_010667</name>
</gene>
<comment type="subcellular location">
    <subcellularLocation>
        <location evidence="1">Membrane</location>
        <topology evidence="1">Multi-pass membrane protein</topology>
    </subcellularLocation>
</comment>
<evidence type="ECO:0000256" key="5">
    <source>
        <dbReference type="SAM" id="Phobius"/>
    </source>
</evidence>
<dbReference type="SUPFAM" id="SSF81321">
    <property type="entry name" value="Family A G protein-coupled receptor-like"/>
    <property type="match status" value="1"/>
</dbReference>
<dbReference type="CDD" id="cd00637">
    <property type="entry name" value="7tm_classA_rhodopsin-like"/>
    <property type="match status" value="1"/>
</dbReference>
<dbReference type="PRINTS" id="PR00237">
    <property type="entry name" value="GPCRRHODOPSN"/>
</dbReference>
<dbReference type="Proteomes" id="UP001591681">
    <property type="component" value="Unassembled WGS sequence"/>
</dbReference>
<evidence type="ECO:0000313" key="8">
    <source>
        <dbReference type="Proteomes" id="UP001591681"/>
    </source>
</evidence>
<dbReference type="GO" id="GO:0007165">
    <property type="term" value="P:signal transduction"/>
    <property type="evidence" value="ECO:0007669"/>
    <property type="project" value="UniProtKB-ARBA"/>
</dbReference>
<keyword evidence="8" id="KW-1185">Reference proteome</keyword>
<feature type="transmembrane region" description="Helical" evidence="5">
    <location>
        <begin position="300"/>
        <end position="320"/>
    </location>
</feature>
<sequence>MNTTHLQEWQIETLSLMYLTTLSLSLVGSFSVVCVTIIKRHELNQQVKPLVQLGLADFLASALLMATTILNFLSVEVRSNVLLCELGLPLALMFYCVSFLLSILYACESTSASQGWRERTGHEDQSETRRRSSCFSILYACVWLVPLCAYVVYAVTISTSMVDLLPVRFPSENSNIAAIIPATEYCTSCLLFLHIQGDNCSDVDPAHDISVRGTLFASLLSVLIICTVVYCKLSSWSGQYCESVIFPVEGDSLSRRRLNGAISSAQLIILVITVCWAPALLLISLSFVKQITQEQLFPLYMLQTLLVSLHGLLNSVVYAWRRPNFREAVLGEHLPLLSSRPSYRAFFEESLPTAP</sequence>
<protein>
    <recommendedName>
        <fullName evidence="6">G-protein coupled receptors family 1 profile domain-containing protein</fullName>
    </recommendedName>
</protein>
<feature type="transmembrane region" description="Helical" evidence="5">
    <location>
        <begin position="86"/>
        <end position="107"/>
    </location>
</feature>